<dbReference type="PANTHER" id="PTHR31075:SF4">
    <property type="entry name" value="CENTROSOMAL PROTEIN OF 85 KDA"/>
    <property type="match status" value="1"/>
</dbReference>
<dbReference type="AlphaFoldDB" id="A0AAD9K4G0"/>
<feature type="coiled-coil region" evidence="1">
    <location>
        <begin position="381"/>
        <end position="425"/>
    </location>
</feature>
<keyword evidence="1" id="KW-0175">Coiled coil</keyword>
<accession>A0AAD9K4G0</accession>
<feature type="coiled-coil region" evidence="1">
    <location>
        <begin position="489"/>
        <end position="519"/>
    </location>
</feature>
<dbReference type="InterPro" id="IPR040210">
    <property type="entry name" value="Cep85/Cep85L"/>
</dbReference>
<dbReference type="GO" id="GO:0005813">
    <property type="term" value="C:centrosome"/>
    <property type="evidence" value="ECO:0007669"/>
    <property type="project" value="TreeGrafter"/>
</dbReference>
<name>A0AAD9K4G0_9ANNE</name>
<evidence type="ECO:0000256" key="1">
    <source>
        <dbReference type="SAM" id="Coils"/>
    </source>
</evidence>
<proteinExistence type="predicted"/>
<evidence type="ECO:0000313" key="3">
    <source>
        <dbReference type="Proteomes" id="UP001208570"/>
    </source>
</evidence>
<organism evidence="2 3">
    <name type="scientific">Paralvinella palmiformis</name>
    <dbReference type="NCBI Taxonomy" id="53620"/>
    <lineage>
        <taxon>Eukaryota</taxon>
        <taxon>Metazoa</taxon>
        <taxon>Spiralia</taxon>
        <taxon>Lophotrochozoa</taxon>
        <taxon>Annelida</taxon>
        <taxon>Polychaeta</taxon>
        <taxon>Sedentaria</taxon>
        <taxon>Canalipalpata</taxon>
        <taxon>Terebellida</taxon>
        <taxon>Terebelliformia</taxon>
        <taxon>Alvinellidae</taxon>
        <taxon>Paralvinella</taxon>
    </lineage>
</organism>
<sequence>MISDRNPDDFHFQALPSDSDMSILQTNSYSGNDDLNAYKHRGVAVGLPMRQTHYDGGSVPVARFPESARISSQSLLHSNQQGRDYPYSYPHDAHKETFRSGVTDRPYMYGQGTATSVYGAQNYSQDYSSSFAGSSPRNQFVSDFTSWEQKHQESLRKQQMEMSESVSNLLIGDPHKLDSVKRAADNIIREKDMIIERQKMKIVDLERGGYKEPESSLHKDLYLRSRDETDALTVRLQDVWSDIPCTQEYEYENLSLKRQLAEKGLGGNKSSQNNLEDKLGAAEHEVQRLRLLLKEETETKKTDLGKLIEKLKDKDNLIMDWKDKYSTLKKSQETLQKKLDGMERYFADLPTVEESSKKDKLARNKKLKDQLNQDGAGFDDIEKLEYENRKLKADLDKAKKVSSQNQDLIDTNMSLKDRIKEADRQITGDIRKLEKRLMKELSVCFTELSNLVHVCVQRADGQDPNISVLLGIKAGTEEPEMELESADCLQSLKSKITKLRELRDEVDKLRELISNKYAEDMGENFNGCSTQ</sequence>
<reference evidence="2" key="1">
    <citation type="journal article" date="2023" name="Mol. Biol. Evol.">
        <title>Third-Generation Sequencing Reveals the Adaptive Role of the Epigenome in Three Deep-Sea Polychaetes.</title>
        <authorList>
            <person name="Perez M."/>
            <person name="Aroh O."/>
            <person name="Sun Y."/>
            <person name="Lan Y."/>
            <person name="Juniper S.K."/>
            <person name="Young C.R."/>
            <person name="Angers B."/>
            <person name="Qian P.Y."/>
        </authorList>
    </citation>
    <scope>NUCLEOTIDE SEQUENCE</scope>
    <source>
        <strain evidence="2">P08H-3</strain>
    </source>
</reference>
<protein>
    <submittedName>
        <fullName evidence="2">Uncharacterized protein</fullName>
    </submittedName>
</protein>
<feature type="coiled-coil region" evidence="1">
    <location>
        <begin position="272"/>
        <end position="314"/>
    </location>
</feature>
<keyword evidence="3" id="KW-1185">Reference proteome</keyword>
<gene>
    <name evidence="2" type="ORF">LSH36_72g08036</name>
</gene>
<evidence type="ECO:0000313" key="2">
    <source>
        <dbReference type="EMBL" id="KAK2163933.1"/>
    </source>
</evidence>
<dbReference type="EMBL" id="JAODUP010000072">
    <property type="protein sequence ID" value="KAK2163933.1"/>
    <property type="molecule type" value="Genomic_DNA"/>
</dbReference>
<dbReference type="PANTHER" id="PTHR31075">
    <property type="entry name" value="CENTROSOMAL PROTEIN OF 85 KDA"/>
    <property type="match status" value="1"/>
</dbReference>
<comment type="caution">
    <text evidence="2">The sequence shown here is derived from an EMBL/GenBank/DDBJ whole genome shotgun (WGS) entry which is preliminary data.</text>
</comment>
<dbReference type="Proteomes" id="UP001208570">
    <property type="component" value="Unassembled WGS sequence"/>
</dbReference>